<dbReference type="SUPFAM" id="SSF55729">
    <property type="entry name" value="Acyl-CoA N-acyltransferases (Nat)"/>
    <property type="match status" value="1"/>
</dbReference>
<dbReference type="Proteomes" id="UP001293593">
    <property type="component" value="Unassembled WGS sequence"/>
</dbReference>
<dbReference type="Pfam" id="PF00583">
    <property type="entry name" value="Acetyltransf_1"/>
    <property type="match status" value="1"/>
</dbReference>
<reference evidence="2" key="1">
    <citation type="submission" date="2023-10" db="EMBL/GenBank/DDBJ databases">
        <title>Chromosome-level genome of the transformable northern wattle, Acacia crassicarpa.</title>
        <authorList>
            <person name="Massaro I."/>
            <person name="Sinha N.R."/>
            <person name="Poethig S."/>
            <person name="Leichty A.R."/>
        </authorList>
    </citation>
    <scope>NUCLEOTIDE SEQUENCE</scope>
    <source>
        <strain evidence="2">Acra3RX</strain>
        <tissue evidence="2">Leaf</tissue>
    </source>
</reference>
<dbReference type="AlphaFoldDB" id="A0AAE1J8M3"/>
<organism evidence="2 3">
    <name type="scientific">Acacia crassicarpa</name>
    <name type="common">northern wattle</name>
    <dbReference type="NCBI Taxonomy" id="499986"/>
    <lineage>
        <taxon>Eukaryota</taxon>
        <taxon>Viridiplantae</taxon>
        <taxon>Streptophyta</taxon>
        <taxon>Embryophyta</taxon>
        <taxon>Tracheophyta</taxon>
        <taxon>Spermatophyta</taxon>
        <taxon>Magnoliopsida</taxon>
        <taxon>eudicotyledons</taxon>
        <taxon>Gunneridae</taxon>
        <taxon>Pentapetalae</taxon>
        <taxon>rosids</taxon>
        <taxon>fabids</taxon>
        <taxon>Fabales</taxon>
        <taxon>Fabaceae</taxon>
        <taxon>Caesalpinioideae</taxon>
        <taxon>mimosoid clade</taxon>
        <taxon>Acacieae</taxon>
        <taxon>Acacia</taxon>
    </lineage>
</organism>
<comment type="caution">
    <text evidence="2">The sequence shown here is derived from an EMBL/GenBank/DDBJ whole genome shotgun (WGS) entry which is preliminary data.</text>
</comment>
<evidence type="ECO:0000259" key="1">
    <source>
        <dbReference type="PROSITE" id="PS51186"/>
    </source>
</evidence>
<dbReference type="EMBL" id="JAWXYG010000008">
    <property type="protein sequence ID" value="KAK4265902.1"/>
    <property type="molecule type" value="Genomic_DNA"/>
</dbReference>
<evidence type="ECO:0000313" key="2">
    <source>
        <dbReference type="EMBL" id="KAK4265902.1"/>
    </source>
</evidence>
<proteinExistence type="predicted"/>
<keyword evidence="3" id="KW-1185">Reference proteome</keyword>
<dbReference type="InterPro" id="IPR052810">
    <property type="entry name" value="Plant_NAT"/>
</dbReference>
<dbReference type="GO" id="GO:0016747">
    <property type="term" value="F:acyltransferase activity, transferring groups other than amino-acyl groups"/>
    <property type="evidence" value="ECO:0007669"/>
    <property type="project" value="InterPro"/>
</dbReference>
<dbReference type="PANTHER" id="PTHR47370:SF4">
    <property type="entry name" value="N-ACETYLTRANSFERASE HLS1-LIKE-RELATED"/>
    <property type="match status" value="1"/>
</dbReference>
<accession>A0AAE1J8M3</accession>
<dbReference type="InterPro" id="IPR016181">
    <property type="entry name" value="Acyl_CoA_acyltransferase"/>
</dbReference>
<gene>
    <name evidence="2" type="ORF">QN277_026891</name>
</gene>
<name>A0AAE1J8M3_9FABA</name>
<dbReference type="Gene3D" id="3.40.630.30">
    <property type="match status" value="1"/>
</dbReference>
<dbReference type="PANTHER" id="PTHR47370">
    <property type="entry name" value="ACYL-COA N-ACYLTRANSFERASES (NAT) SUPERFAMILY PROTEIN"/>
    <property type="match status" value="1"/>
</dbReference>
<feature type="domain" description="N-acetyltransferase" evidence="1">
    <location>
        <begin position="10"/>
        <end position="217"/>
    </location>
</feature>
<dbReference type="PROSITE" id="PS51186">
    <property type="entry name" value="GNAT"/>
    <property type="match status" value="1"/>
</dbReference>
<dbReference type="InterPro" id="IPR000182">
    <property type="entry name" value="GNAT_dom"/>
</dbReference>
<sequence>MVDREREEEVVIREFEEERDVKVVGKLERNCEIGTKERVSIFTNLLSNHPFSRICFYPLRLILVAEVVESGEIVGVVRGCIKTIGSHSGSLFKIGCLLGLRVSPTFRKGVGQKLVNSAEEWMLRNGAEYSFLATEKNNTASTNLFSLKCHYLYLTSLHIFVHPTTSPLNHISTATSSRQVKVQKLNISQAISLYTRTLKHKDLYLTDMDLILKEKLSLGTWVTYYKEDGNWEVENETSNVPNSWIVFSVWNTCEACKLQVRSKYKPFRVIINTTLNHAREKIKMFPCLRIPNVSNSPSSSSRRRPFGFLFIYGLHGEGDNLGELMECAWRFTSRLGESMKDYCKVVITELGFGDPLAKLVPQTPSMSCIDDLWYIKSLSSAAQSNENEEDDKVLLNGQVRNVFVDPRDF</sequence>
<evidence type="ECO:0000313" key="3">
    <source>
        <dbReference type="Proteomes" id="UP001293593"/>
    </source>
</evidence>
<protein>
    <recommendedName>
        <fullName evidence="1">N-acetyltransferase domain-containing protein</fullName>
    </recommendedName>
</protein>
<dbReference type="CDD" id="cd04301">
    <property type="entry name" value="NAT_SF"/>
    <property type="match status" value="1"/>
</dbReference>